<dbReference type="Gene3D" id="3.40.50.12370">
    <property type="match status" value="1"/>
</dbReference>
<accession>A0A233RH29</accession>
<dbReference type="Pfam" id="PF00582">
    <property type="entry name" value="Usp"/>
    <property type="match status" value="2"/>
</dbReference>
<dbReference type="Proteomes" id="UP000242757">
    <property type="component" value="Unassembled WGS sequence"/>
</dbReference>
<name>A0A233RH29_9GAMM</name>
<protein>
    <submittedName>
        <fullName evidence="3">Usp domain-containing protein</fullName>
    </submittedName>
</protein>
<evidence type="ECO:0000313" key="3">
    <source>
        <dbReference type="EMBL" id="OXY82695.1"/>
    </source>
</evidence>
<dbReference type="PRINTS" id="PR01438">
    <property type="entry name" value="UNVRSLSTRESS"/>
</dbReference>
<dbReference type="EMBL" id="NBIM01000001">
    <property type="protein sequence ID" value="OXY82695.1"/>
    <property type="molecule type" value="Genomic_DNA"/>
</dbReference>
<comment type="similarity">
    <text evidence="1">Belongs to the universal stress protein A family.</text>
</comment>
<dbReference type="SUPFAM" id="SSF52402">
    <property type="entry name" value="Adenine nucleotide alpha hydrolases-like"/>
    <property type="match status" value="2"/>
</dbReference>
<dbReference type="OrthoDB" id="9804721at2"/>
<proteinExistence type="inferred from homology"/>
<dbReference type="InterPro" id="IPR006015">
    <property type="entry name" value="Universal_stress_UspA"/>
</dbReference>
<dbReference type="InterPro" id="IPR006016">
    <property type="entry name" value="UspA"/>
</dbReference>
<comment type="caution">
    <text evidence="3">The sequence shown here is derived from an EMBL/GenBank/DDBJ whole genome shotgun (WGS) entry which is preliminary data.</text>
</comment>
<dbReference type="AlphaFoldDB" id="A0A233RH29"/>
<feature type="domain" description="UspA" evidence="2">
    <location>
        <begin position="165"/>
        <end position="284"/>
    </location>
</feature>
<evidence type="ECO:0000313" key="4">
    <source>
        <dbReference type="Proteomes" id="UP000242757"/>
    </source>
</evidence>
<keyword evidence="4" id="KW-1185">Reference proteome</keyword>
<sequence>MSTNVLAGIDGSKHTTCVCDYAAWAAQRLSASLVLLNVLPKPEPTLLYNMGAAASLNAQDKIQAELADLDKKRAELASERSKLILSQASQHVQQAGYSAPRTISREGRLVDVLEQYDDYADLVVLGRRGNNEDDNPERLGGHVEQVIRTTDKPLLLTDGDYAQPKRIMIAFDGSDTTRKGLEYIASSPLFTGLECHVVMVAGASEEKQTQLEAARQRLEDAGLQATAALLQGEVKQNLLAYQEKQNIDLMVMGAYGHSRIRLWLLGSITNLMLQESHKPMLVLR</sequence>
<reference evidence="3 4" key="1">
    <citation type="submission" date="2017-08" db="EMBL/GenBank/DDBJ databases">
        <title>A Genome Sequence of Oceanimonas doudoroffii ATCC 27123T.</title>
        <authorList>
            <person name="Brennan M.A."/>
            <person name="Maclea K.S."/>
            <person name="Mcclelland W.D."/>
            <person name="Trachtenberg A.M."/>
        </authorList>
    </citation>
    <scope>NUCLEOTIDE SEQUENCE [LARGE SCALE GENOMIC DNA]</scope>
    <source>
        <strain evidence="3 4">ATCC 27123</strain>
    </source>
</reference>
<dbReference type="PANTHER" id="PTHR46268:SF15">
    <property type="entry name" value="UNIVERSAL STRESS PROTEIN HP_0031"/>
    <property type="match status" value="1"/>
</dbReference>
<gene>
    <name evidence="3" type="ORF">B6S08_04045</name>
</gene>
<evidence type="ECO:0000256" key="1">
    <source>
        <dbReference type="ARBA" id="ARBA00008791"/>
    </source>
</evidence>
<organism evidence="3 4">
    <name type="scientific">Oceanimonas doudoroffii</name>
    <dbReference type="NCBI Taxonomy" id="84158"/>
    <lineage>
        <taxon>Bacteria</taxon>
        <taxon>Pseudomonadati</taxon>
        <taxon>Pseudomonadota</taxon>
        <taxon>Gammaproteobacteria</taxon>
        <taxon>Aeromonadales</taxon>
        <taxon>Aeromonadaceae</taxon>
        <taxon>Oceanimonas</taxon>
    </lineage>
</organism>
<feature type="domain" description="UspA" evidence="2">
    <location>
        <begin position="1"/>
        <end position="156"/>
    </location>
</feature>
<dbReference type="PANTHER" id="PTHR46268">
    <property type="entry name" value="STRESS RESPONSE PROTEIN NHAX"/>
    <property type="match status" value="1"/>
</dbReference>
<dbReference type="RefSeq" id="WP_094199474.1">
    <property type="nucleotide sequence ID" value="NZ_NBIM01000001.1"/>
</dbReference>
<evidence type="ECO:0000259" key="2">
    <source>
        <dbReference type="Pfam" id="PF00582"/>
    </source>
</evidence>
<dbReference type="CDD" id="cd00293">
    <property type="entry name" value="USP-like"/>
    <property type="match status" value="2"/>
</dbReference>